<evidence type="ECO:0000313" key="4">
    <source>
        <dbReference type="EMBL" id="TBN18429.1"/>
    </source>
</evidence>
<feature type="domain" description="Phospholipase/carboxylesterase/thioesterase" evidence="3">
    <location>
        <begin position="65"/>
        <end position="261"/>
    </location>
</feature>
<protein>
    <submittedName>
        <fullName evidence="4">Phospholipase</fullName>
    </submittedName>
</protein>
<proteinExistence type="inferred from homology"/>
<dbReference type="InterPro" id="IPR029058">
    <property type="entry name" value="AB_hydrolase_fold"/>
</dbReference>
<evidence type="ECO:0000256" key="2">
    <source>
        <dbReference type="ARBA" id="ARBA00022801"/>
    </source>
</evidence>
<evidence type="ECO:0000313" key="5">
    <source>
        <dbReference type="Proteomes" id="UP000294239"/>
    </source>
</evidence>
<organism evidence="4 5">
    <name type="scientific">Agrobacterium cavarae</name>
    <dbReference type="NCBI Taxonomy" id="2528239"/>
    <lineage>
        <taxon>Bacteria</taxon>
        <taxon>Pseudomonadati</taxon>
        <taxon>Pseudomonadota</taxon>
        <taxon>Alphaproteobacteria</taxon>
        <taxon>Hyphomicrobiales</taxon>
        <taxon>Rhizobiaceae</taxon>
        <taxon>Rhizobium/Agrobacterium group</taxon>
        <taxon>Agrobacterium</taxon>
    </lineage>
</organism>
<comment type="similarity">
    <text evidence="1">Belongs to the AB hydrolase superfamily. AB hydrolase 2 family.</text>
</comment>
<evidence type="ECO:0000259" key="3">
    <source>
        <dbReference type="Pfam" id="PF02230"/>
    </source>
</evidence>
<dbReference type="Pfam" id="PF02230">
    <property type="entry name" value="Abhydrolase_2"/>
    <property type="match status" value="1"/>
</dbReference>
<accession>A0ABY1YD12</accession>
<sequence>MTPSHLATLFSLFIILVGAISLVAKPDLAFAADRGGKLVSQAVDPAAKPLQIVQAERTQKQTASQKGRVRADHLVILFHGIRGRGSVMQAVGNSWQATLPDTAFVAPDAPFPHRSGGLQWFAVDDQIMRPERIDAARRAFDGVVSEIIKREGFENALGRVAFVGVSQGAIMALDAVASGRWKVGSLVTFAGLLPLPPTSSSVETEIFMMHGSADRTIPSAATTTAANQLKAAGFAVTSKIYPSVGHTISSEEARDAAIFLRDRFK</sequence>
<dbReference type="InterPro" id="IPR050565">
    <property type="entry name" value="LYPA1-2/EST-like"/>
</dbReference>
<gene>
    <name evidence="4" type="ORF">EYC79_01815</name>
</gene>
<dbReference type="Proteomes" id="UP000294239">
    <property type="component" value="Unassembled WGS sequence"/>
</dbReference>
<comment type="caution">
    <text evidence="4">The sequence shown here is derived from an EMBL/GenBank/DDBJ whole genome shotgun (WGS) entry which is preliminary data.</text>
</comment>
<reference evidence="4 5" key="1">
    <citation type="submission" date="2019-02" db="EMBL/GenBank/DDBJ databases">
        <title>Current taxonomic status of genus Agrobacterium and description of Agrobacterium cavarae sp. nov. isolated from maize roots.</title>
        <authorList>
            <person name="Flores-Felix J.D."/>
            <person name="Menendez E."/>
            <person name="Ramirez-Bahena M.H."/>
            <person name="Garcia-Fraile P."/>
            <person name="Velazquez E."/>
        </authorList>
    </citation>
    <scope>NUCLEOTIDE SEQUENCE [LARGE SCALE GENOMIC DNA]</scope>
    <source>
        <strain evidence="4 5">RZME10</strain>
    </source>
</reference>
<dbReference type="EMBL" id="SISF01000020">
    <property type="protein sequence ID" value="TBN18429.1"/>
    <property type="molecule type" value="Genomic_DNA"/>
</dbReference>
<dbReference type="SUPFAM" id="SSF53474">
    <property type="entry name" value="alpha/beta-Hydrolases"/>
    <property type="match status" value="1"/>
</dbReference>
<dbReference type="PANTHER" id="PTHR10655:SF17">
    <property type="entry name" value="LYSOPHOSPHOLIPASE-LIKE PROTEIN 1"/>
    <property type="match status" value="1"/>
</dbReference>
<evidence type="ECO:0000256" key="1">
    <source>
        <dbReference type="ARBA" id="ARBA00006499"/>
    </source>
</evidence>
<keyword evidence="5" id="KW-1185">Reference proteome</keyword>
<dbReference type="InterPro" id="IPR003140">
    <property type="entry name" value="PLipase/COase/thioEstase"/>
</dbReference>
<dbReference type="RefSeq" id="WP_113175557.1">
    <property type="nucleotide sequence ID" value="NZ_SISF01000020.1"/>
</dbReference>
<keyword evidence="2" id="KW-0378">Hydrolase</keyword>
<dbReference type="Gene3D" id="3.40.50.1820">
    <property type="entry name" value="alpha/beta hydrolase"/>
    <property type="match status" value="1"/>
</dbReference>
<dbReference type="GeneID" id="301039916"/>
<dbReference type="PANTHER" id="PTHR10655">
    <property type="entry name" value="LYSOPHOSPHOLIPASE-RELATED"/>
    <property type="match status" value="1"/>
</dbReference>
<name>A0ABY1YD12_9HYPH</name>